<organism evidence="1 2">
    <name type="scientific">Kiloniella litopenaei</name>
    <dbReference type="NCBI Taxonomy" id="1549748"/>
    <lineage>
        <taxon>Bacteria</taxon>
        <taxon>Pseudomonadati</taxon>
        <taxon>Pseudomonadota</taxon>
        <taxon>Alphaproteobacteria</taxon>
        <taxon>Rhodospirillales</taxon>
        <taxon>Kiloniellaceae</taxon>
        <taxon>Kiloniella</taxon>
    </lineage>
</organism>
<proteinExistence type="predicted"/>
<dbReference type="RefSeq" id="WP_046503835.1">
    <property type="nucleotide sequence ID" value="NZ_LANI01000003.1"/>
</dbReference>
<dbReference type="STRING" id="1549748.WH95_05025"/>
<dbReference type="Pfam" id="PF11294">
    <property type="entry name" value="DUF3095"/>
    <property type="match status" value="1"/>
</dbReference>
<keyword evidence="2" id="KW-1185">Reference proteome</keyword>
<dbReference type="Proteomes" id="UP000034491">
    <property type="component" value="Unassembled WGS sequence"/>
</dbReference>
<dbReference type="OrthoDB" id="5342145at2"/>
<evidence type="ECO:0000313" key="2">
    <source>
        <dbReference type="Proteomes" id="UP000034491"/>
    </source>
</evidence>
<name>A0A0M2R7E0_9PROT</name>
<dbReference type="InterPro" id="IPR021445">
    <property type="entry name" value="DUF3095"/>
</dbReference>
<gene>
    <name evidence="1" type="ORF">WH95_05025</name>
</gene>
<evidence type="ECO:0000313" key="1">
    <source>
        <dbReference type="EMBL" id="KKJ77797.1"/>
    </source>
</evidence>
<evidence type="ECO:0008006" key="3">
    <source>
        <dbReference type="Google" id="ProtNLM"/>
    </source>
</evidence>
<dbReference type="EMBL" id="LANI01000003">
    <property type="protein sequence ID" value="KKJ77797.1"/>
    <property type="molecule type" value="Genomic_DNA"/>
</dbReference>
<reference evidence="1 2" key="1">
    <citation type="submission" date="2015-03" db="EMBL/GenBank/DDBJ databases">
        <title>Genome sequence of Kiloniella sp. P1-1, isolated from the gut microflora of Pacific white shrimp, Penaeus vannamei.</title>
        <authorList>
            <person name="Shao Z."/>
            <person name="Wang L."/>
            <person name="Li X."/>
        </authorList>
    </citation>
    <scope>NUCLEOTIDE SEQUENCE [LARGE SCALE GENOMIC DNA]</scope>
    <source>
        <strain evidence="1 2">P1-1</strain>
    </source>
</reference>
<dbReference type="AlphaFoldDB" id="A0A0M2R7E0"/>
<sequence length="379" mass="42389">MSFDFLSLKPATRFFHAFSDEYYHEAPDEWWVIVTDVVSSTKAIEAGRYKDINMLGAACITAVFNTVGGATVPFVFGGDGASLLCSSNDLDTLVDELLAVKSFGQDFYDLELRVGCVPVSHIKACGKNIQVARLELSPGNSLALFNGGGLALADSIIKADQSGKFCKLHTVTRLPNLEGLSCHWQPLKSINGQIITLLVHAVHDHEYPRIVDNIEHILNKKNSDINPVKIQHMKLRGLFENFFLEKFAASKGRGTHIWPTLKTLFEKIYLRVANFINLKSGPYQPETYLTELRNNSDFRKFDDMVRMVLDCDLEVIQELHIYLEREQANGKIAYGTHVSNEALMTCLLLDLHHSQHIHFIDGADGGYAMAAKSLKAQMK</sequence>
<comment type="caution">
    <text evidence="1">The sequence shown here is derived from an EMBL/GenBank/DDBJ whole genome shotgun (WGS) entry which is preliminary data.</text>
</comment>
<protein>
    <recommendedName>
        <fullName evidence="3">Adenylate cyclase</fullName>
    </recommendedName>
</protein>
<accession>A0A0M2R7E0</accession>